<dbReference type="EMBL" id="WNDP01000124">
    <property type="protein sequence ID" value="KAF1020304.1"/>
    <property type="molecule type" value="Genomic_DNA"/>
</dbReference>
<dbReference type="Proteomes" id="UP000490535">
    <property type="component" value="Unassembled WGS sequence"/>
</dbReference>
<accession>A0A833USN7</accession>
<sequence length="449" mass="48083">MFIFKPLYVTFFSLSVFSTSILYAESLTLQLMTDEQLGETTGQALMTLSYVAPTDTTNLESKRSGGDRNIGFYKLGLDADLAINANIKKLQLGCGGINGAGSCDIDIDNFSLSGNATTREGRASSDAILSNPFFEFAIRKPESASQREIVGLRLSAEKAVGLLTFGTDNGITPNGINSLSGYMELASAKGNAMTQERAMDGATFGAMTGKVNVCLSGRICVNNNPMSSTDYILQLRSAAASFVTDPAIINGKRLSSVQLTGKADIAPIVFECATTAGCMKAKVTVFGFIPVNIQTSVVGKLNNLKANVTVNQSLGLIHNIPVNGNAFSLSLQQQDIQWTRAAVKAQRGWWMAFESPIEIGDISPLNKVAIPDSTLAQVLPSVNNALNSNPIVCQLTQCFSGMLTIPDLFLGPDSNRPNIPQTYVDFPLNNQVLSKQNFAPNCYGTLKFC</sequence>
<proteinExistence type="predicted"/>
<comment type="caution">
    <text evidence="1">The sequence shown here is derived from an EMBL/GenBank/DDBJ whole genome shotgun (WGS) entry which is preliminary data.</text>
</comment>
<evidence type="ECO:0000313" key="1">
    <source>
        <dbReference type="EMBL" id="KAF1020304.1"/>
    </source>
</evidence>
<reference evidence="2" key="1">
    <citation type="journal article" date="2020" name="MBio">
        <title>Horizontal gene transfer to a defensive symbiont with a reduced genome amongst a multipartite beetle microbiome.</title>
        <authorList>
            <person name="Waterworth S.C."/>
            <person name="Florez L.V."/>
            <person name="Rees E.R."/>
            <person name="Hertweck C."/>
            <person name="Kaltenpoth M."/>
            <person name="Kwan J.C."/>
        </authorList>
    </citation>
    <scope>NUCLEOTIDE SEQUENCE [LARGE SCALE GENOMIC DNA]</scope>
</reference>
<name>A0A833USN7_ACIBZ</name>
<organism evidence="1 2">
    <name type="scientific">Acinetobacter bereziniae</name>
    <name type="common">Acinetobacter genomosp. 10</name>
    <dbReference type="NCBI Taxonomy" id="106648"/>
    <lineage>
        <taxon>Bacteria</taxon>
        <taxon>Pseudomonadati</taxon>
        <taxon>Pseudomonadota</taxon>
        <taxon>Gammaproteobacteria</taxon>
        <taxon>Moraxellales</taxon>
        <taxon>Moraxellaceae</taxon>
        <taxon>Acinetobacter</taxon>
    </lineage>
</organism>
<evidence type="ECO:0000313" key="2">
    <source>
        <dbReference type="Proteomes" id="UP000490535"/>
    </source>
</evidence>
<dbReference type="AlphaFoldDB" id="A0A833USN7"/>
<protein>
    <submittedName>
        <fullName evidence="1">Uncharacterized protein</fullName>
    </submittedName>
</protein>
<gene>
    <name evidence="1" type="ORF">GAK29_03675</name>
</gene>